<sequence>MENIRDRRALLCLELEKASTFMIVNYEQIVAFWQQLEQTLDQLLDSQNDTYFDADLLLDHYRDILHKIDRNLTFHFEREEGEGPVEMVFGCDGYPESIHSVLSLISAAPALRGIEFRAFNDRCDPVPSCVNLGDEECRIEDYWCSLRLIEGRLQLAVYMDALPEVLEMDARVEAVMIFLDAIIGEFEIMTRIWSLDWFEIPADPLDFGLIPLEELRNAFDKIKDSVKPLGITLH</sequence>
<evidence type="ECO:0000313" key="1">
    <source>
        <dbReference type="EMBL" id="EXJ10222.1"/>
    </source>
</evidence>
<name>W9V233_9GAMM</name>
<dbReference type="EMBL" id="AONB01000015">
    <property type="protein sequence ID" value="EXJ10222.1"/>
    <property type="molecule type" value="Genomic_DNA"/>
</dbReference>
<reference evidence="1 2" key="2">
    <citation type="journal article" date="2015" name="Syst. Appl. Microbiol.">
        <title>Nitrincola nitratireducens sp. nov. isolated from a haloalkaline crater lake.</title>
        <authorList>
            <person name="Singh A."/>
            <person name="Vaidya B."/>
            <person name="Tanuku N.R."/>
            <person name="Pinnaka A.K."/>
        </authorList>
    </citation>
    <scope>NUCLEOTIDE SEQUENCE [LARGE SCALE GENOMIC DNA]</scope>
    <source>
        <strain evidence="1 2">AK23</strain>
    </source>
</reference>
<comment type="caution">
    <text evidence="1">The sequence shown here is derived from an EMBL/GenBank/DDBJ whole genome shotgun (WGS) entry which is preliminary data.</text>
</comment>
<gene>
    <name evidence="1" type="ORF">D791_02780</name>
</gene>
<evidence type="ECO:0000313" key="2">
    <source>
        <dbReference type="Proteomes" id="UP000019464"/>
    </source>
</evidence>
<accession>W9V233</accession>
<organism evidence="1 2">
    <name type="scientific">Nitrincola nitratireducens</name>
    <dbReference type="NCBI Taxonomy" id="1229521"/>
    <lineage>
        <taxon>Bacteria</taxon>
        <taxon>Pseudomonadati</taxon>
        <taxon>Pseudomonadota</taxon>
        <taxon>Gammaproteobacteria</taxon>
        <taxon>Oceanospirillales</taxon>
        <taxon>Oceanospirillaceae</taxon>
        <taxon>Nitrincola</taxon>
    </lineage>
</organism>
<keyword evidence="2" id="KW-1185">Reference proteome</keyword>
<dbReference type="AlphaFoldDB" id="W9V233"/>
<protein>
    <submittedName>
        <fullName evidence="1">Uncharacterized protein</fullName>
    </submittedName>
</protein>
<reference evidence="2" key="1">
    <citation type="submission" date="2012-11" db="EMBL/GenBank/DDBJ databases">
        <authorList>
            <person name="Singh A."/>
            <person name="Pinnaka A.K."/>
            <person name="Vaidya B."/>
        </authorList>
    </citation>
    <scope>NUCLEOTIDE SEQUENCE [LARGE SCALE GENOMIC DNA]</scope>
    <source>
        <strain evidence="2">AK23</strain>
    </source>
</reference>
<dbReference type="Proteomes" id="UP000019464">
    <property type="component" value="Unassembled WGS sequence"/>
</dbReference>
<dbReference type="STRING" id="1229521.D791_02780"/>
<proteinExistence type="predicted"/>